<dbReference type="InterPro" id="IPR011041">
    <property type="entry name" value="Quinoprot_gluc/sorb_DH_b-prop"/>
</dbReference>
<accession>V5S9J7</accession>
<evidence type="ECO:0000313" key="4">
    <source>
        <dbReference type="Proteomes" id="UP000018542"/>
    </source>
</evidence>
<dbReference type="PATRIC" id="fig|1029756.8.peg.3"/>
<keyword evidence="4" id="KW-1185">Reference proteome</keyword>
<dbReference type="Proteomes" id="UP000018542">
    <property type="component" value="Chromosome"/>
</dbReference>
<proteinExistence type="predicted"/>
<dbReference type="Pfam" id="PF07995">
    <property type="entry name" value="GSDH"/>
    <property type="match status" value="1"/>
</dbReference>
<feature type="region of interest" description="Disordered" evidence="1">
    <location>
        <begin position="14"/>
        <end position="71"/>
    </location>
</feature>
<dbReference type="InterPro" id="IPR012938">
    <property type="entry name" value="Glc/Sorbosone_DH"/>
</dbReference>
<dbReference type="PANTHER" id="PTHR19328">
    <property type="entry name" value="HEDGEHOG-INTERACTING PROTEIN"/>
    <property type="match status" value="1"/>
</dbReference>
<feature type="domain" description="Glucose/Sorbosone dehydrogenase" evidence="2">
    <location>
        <begin position="83"/>
        <end position="409"/>
    </location>
</feature>
<organism evidence="3 4">
    <name type="scientific">Hyphomicrobium nitrativorans NL23</name>
    <dbReference type="NCBI Taxonomy" id="1029756"/>
    <lineage>
        <taxon>Bacteria</taxon>
        <taxon>Pseudomonadati</taxon>
        <taxon>Pseudomonadota</taxon>
        <taxon>Alphaproteobacteria</taxon>
        <taxon>Hyphomicrobiales</taxon>
        <taxon>Hyphomicrobiaceae</taxon>
        <taxon>Hyphomicrobium</taxon>
    </lineage>
</organism>
<evidence type="ECO:0000256" key="1">
    <source>
        <dbReference type="SAM" id="MobiDB-lite"/>
    </source>
</evidence>
<dbReference type="HOGENOM" id="CLU_012253_1_1_5"/>
<sequence length="421" mass="44674">MLSAVLVTTPLFAQTDSGTSPAEEVEGVPPADGTEAQPIGKPTETQPPNASNQEPAFAGQTRAAQPAEMPKAASEIIAEGLPQAWAMQLLPNDRILVTAKEGAMHVVYPDGKVSGALAGVPDVDDDGQGGLLDVVLAPDFETSNRIFFSFSEPRDGGNGTSVASATLALDDAGGGALKDVKVIFRQMPTYDGDKHFGSRLVFGSNGELFVTVGERSDKEVRGQAQDLGSGLGKVFRIDQDGKPLSDNPFVGKDGALPEIWSYGHRNLQSAALDGNGRLWTVEHGPKGGDELNRPEAGLNYGWPEVTYGVEYSDDPVGAGITAKDGTEQPVYYWDPVIGPSGMALYRGDEFPEWRDAFLVGGLVSTGLVVLHIENDRVAYEERVPLKARVRDVRVGANGAVYVLTEDPDAGTSNILRVARAK</sequence>
<evidence type="ECO:0000259" key="2">
    <source>
        <dbReference type="Pfam" id="PF07995"/>
    </source>
</evidence>
<reference evidence="3 4" key="1">
    <citation type="journal article" date="2014" name="Genome Announc.">
        <title>Complete Genome Sequence of Hyphomicrobium nitrativorans Strain NL23, a Denitrifying Bacterium Isolated from Biofilm of a Methanol-Fed Denitrification System Treating Seawater at the Montreal Biodome.</title>
        <authorList>
            <person name="Martineau C."/>
            <person name="Villeneuve C."/>
            <person name="Mauffrey F."/>
            <person name="Villemur R."/>
        </authorList>
    </citation>
    <scope>NUCLEOTIDE SEQUENCE [LARGE SCALE GENOMIC DNA]</scope>
    <source>
        <strain evidence="3">NL23</strain>
    </source>
</reference>
<dbReference type="InterPro" id="IPR011042">
    <property type="entry name" value="6-blade_b-propeller_TolB-like"/>
</dbReference>
<gene>
    <name evidence="3" type="ORF">W911_00015</name>
</gene>
<dbReference type="EMBL" id="CP006912">
    <property type="protein sequence ID" value="AHB47142.1"/>
    <property type="molecule type" value="Genomic_DNA"/>
</dbReference>
<dbReference type="AlphaFoldDB" id="V5S9J7"/>
<dbReference type="PANTHER" id="PTHR19328:SF75">
    <property type="entry name" value="ALDOSE SUGAR DEHYDROGENASE YLII"/>
    <property type="match status" value="1"/>
</dbReference>
<name>V5S9J7_9HYPH</name>
<protein>
    <submittedName>
        <fullName evidence="3">Glucose dehydrogenase</fullName>
    </submittedName>
</protein>
<evidence type="ECO:0000313" key="3">
    <source>
        <dbReference type="EMBL" id="AHB47142.1"/>
    </source>
</evidence>
<dbReference type="STRING" id="1029756.W911_00015"/>
<dbReference type="KEGG" id="hni:W911_00015"/>
<feature type="compositionally biased region" description="Polar residues" evidence="1">
    <location>
        <begin position="43"/>
        <end position="54"/>
    </location>
</feature>
<dbReference type="SUPFAM" id="SSF50952">
    <property type="entry name" value="Soluble quinoprotein glucose dehydrogenase"/>
    <property type="match status" value="1"/>
</dbReference>
<dbReference type="Gene3D" id="2.120.10.30">
    <property type="entry name" value="TolB, C-terminal domain"/>
    <property type="match status" value="1"/>
</dbReference>